<reference evidence="2" key="1">
    <citation type="journal article" date="2012" name="Science">
        <title>The Paleozoic origin of enzymatic lignin decomposition reconstructed from 31 fungal genomes.</title>
        <authorList>
            <person name="Floudas D."/>
            <person name="Binder M."/>
            <person name="Riley R."/>
            <person name="Barry K."/>
            <person name="Blanchette R.A."/>
            <person name="Henrissat B."/>
            <person name="Martinez A.T."/>
            <person name="Otillar R."/>
            <person name="Spatafora J.W."/>
            <person name="Yadav J.S."/>
            <person name="Aerts A."/>
            <person name="Benoit I."/>
            <person name="Boyd A."/>
            <person name="Carlson A."/>
            <person name="Copeland A."/>
            <person name="Coutinho P.M."/>
            <person name="de Vries R.P."/>
            <person name="Ferreira P."/>
            <person name="Findley K."/>
            <person name="Foster B."/>
            <person name="Gaskell J."/>
            <person name="Glotzer D."/>
            <person name="Gorecki P."/>
            <person name="Heitman J."/>
            <person name="Hesse C."/>
            <person name="Hori C."/>
            <person name="Igarashi K."/>
            <person name="Jurgens J.A."/>
            <person name="Kallen N."/>
            <person name="Kersten P."/>
            <person name="Kohler A."/>
            <person name="Kuees U."/>
            <person name="Kumar T.K.A."/>
            <person name="Kuo A."/>
            <person name="LaButti K."/>
            <person name="Larrondo L.F."/>
            <person name="Lindquist E."/>
            <person name="Ling A."/>
            <person name="Lombard V."/>
            <person name="Lucas S."/>
            <person name="Lundell T."/>
            <person name="Martin R."/>
            <person name="McLaughlin D.J."/>
            <person name="Morgenstern I."/>
            <person name="Morin E."/>
            <person name="Murat C."/>
            <person name="Nagy L.G."/>
            <person name="Nolan M."/>
            <person name="Ohm R.A."/>
            <person name="Patyshakuliyeva A."/>
            <person name="Rokas A."/>
            <person name="Ruiz-Duenas F.J."/>
            <person name="Sabat G."/>
            <person name="Salamov A."/>
            <person name="Samejima M."/>
            <person name="Schmutz J."/>
            <person name="Slot J.C."/>
            <person name="St John F."/>
            <person name="Stenlid J."/>
            <person name="Sun H."/>
            <person name="Sun S."/>
            <person name="Syed K."/>
            <person name="Tsang A."/>
            <person name="Wiebenga A."/>
            <person name="Young D."/>
            <person name="Pisabarro A."/>
            <person name="Eastwood D.C."/>
            <person name="Martin F."/>
            <person name="Cullen D."/>
            <person name="Grigoriev I.V."/>
            <person name="Hibbett D.S."/>
        </authorList>
    </citation>
    <scope>NUCLEOTIDE SEQUENCE [LARGE SCALE GENOMIC DNA]</scope>
    <source>
        <strain evidence="2">FP-91666</strain>
    </source>
</reference>
<proteinExistence type="predicted"/>
<dbReference type="GeneID" id="18802428"/>
<dbReference type="KEGG" id="shs:STEHIDRAFT_163743"/>
<keyword evidence="2" id="KW-1185">Reference proteome</keyword>
<accession>R7RVW4</accession>
<name>R7RVW4_STEHR</name>
<organism evidence="1 2">
    <name type="scientific">Stereum hirsutum (strain FP-91666)</name>
    <name type="common">White-rot fungus</name>
    <dbReference type="NCBI Taxonomy" id="721885"/>
    <lineage>
        <taxon>Eukaryota</taxon>
        <taxon>Fungi</taxon>
        <taxon>Dikarya</taxon>
        <taxon>Basidiomycota</taxon>
        <taxon>Agaricomycotina</taxon>
        <taxon>Agaricomycetes</taxon>
        <taxon>Russulales</taxon>
        <taxon>Stereaceae</taxon>
        <taxon>Stereum</taxon>
    </lineage>
</organism>
<evidence type="ECO:0000313" key="2">
    <source>
        <dbReference type="Proteomes" id="UP000053927"/>
    </source>
</evidence>
<evidence type="ECO:0000313" key="1">
    <source>
        <dbReference type="EMBL" id="EIM79386.1"/>
    </source>
</evidence>
<dbReference type="AlphaFoldDB" id="R7RVW4"/>
<protein>
    <submittedName>
        <fullName evidence="1">Uncharacterized protein</fullName>
    </submittedName>
</protein>
<dbReference type="Proteomes" id="UP000053927">
    <property type="component" value="Unassembled WGS sequence"/>
</dbReference>
<gene>
    <name evidence="1" type="ORF">STEHIDRAFT_163743</name>
</gene>
<dbReference type="RefSeq" id="XP_007311517.1">
    <property type="nucleotide sequence ID" value="XM_007311455.1"/>
</dbReference>
<dbReference type="EMBL" id="JH687405">
    <property type="protein sequence ID" value="EIM79386.1"/>
    <property type="molecule type" value="Genomic_DNA"/>
</dbReference>
<sequence length="393" mass="45618">MEIPPAVPPFPKLDWSPWRNKVAVESIATSNDWQKLNKIFYPPRGSDGLAFEREARGVAVRTDLAAPTPQLFNRKQNIQKRLANFQLEKLHAVNRVRKAPRDNNIMRLLNRPEDPEAFNSNLASAWKRSKLPDWFPHPYHGYENLKIYVSHSNLKPKKAAQTFWTPPFEIFLCGDKPKTILARWKFLIMFRGEILNHLILSLRDPAVHPLTKKEWRAISSGAEFRFQWPKEKSFPAFDPTHYWRAGLIPLFATEATTSAKEAVRTLGDGARVILPDMLSCDCEVDVIDWEKDQKLKISLALLFAEVALLHEFALIDPDLTREYGEPPERTNLPLLGNLPDHLMNNSTFVERMALLCQVVWYGGQTELRGWERKDFDDRKNWVWHVSCYLEPLW</sequence>